<feature type="non-terminal residue" evidence="1">
    <location>
        <position position="1"/>
    </location>
</feature>
<protein>
    <submittedName>
        <fullName evidence="1">26181_t:CDS:1</fullName>
    </submittedName>
</protein>
<feature type="non-terminal residue" evidence="1">
    <location>
        <position position="108"/>
    </location>
</feature>
<comment type="caution">
    <text evidence="1">The sequence shown here is derived from an EMBL/GenBank/DDBJ whole genome shotgun (WGS) entry which is preliminary data.</text>
</comment>
<sequence length="108" mass="12492">DFDMISDISTNILSGIYEGIWIDGPRLAYNEEEDMWVRDGPTKVFLKKFDVSQEFLNQLENHFDLLLGGPLADYWGITKDNTGNFMFVMKHYSAGNLYEFLDNKGKII</sequence>
<name>A0ACA9T191_9GLOM</name>
<dbReference type="Proteomes" id="UP000789920">
    <property type="component" value="Unassembled WGS sequence"/>
</dbReference>
<organism evidence="1 2">
    <name type="scientific">Racocetra persica</name>
    <dbReference type="NCBI Taxonomy" id="160502"/>
    <lineage>
        <taxon>Eukaryota</taxon>
        <taxon>Fungi</taxon>
        <taxon>Fungi incertae sedis</taxon>
        <taxon>Mucoromycota</taxon>
        <taxon>Glomeromycotina</taxon>
        <taxon>Glomeromycetes</taxon>
        <taxon>Diversisporales</taxon>
        <taxon>Gigasporaceae</taxon>
        <taxon>Racocetra</taxon>
    </lineage>
</organism>
<evidence type="ECO:0000313" key="2">
    <source>
        <dbReference type="Proteomes" id="UP000789920"/>
    </source>
</evidence>
<keyword evidence="2" id="KW-1185">Reference proteome</keyword>
<accession>A0ACA9T191</accession>
<evidence type="ECO:0000313" key="1">
    <source>
        <dbReference type="EMBL" id="CAG8852266.1"/>
    </source>
</evidence>
<reference evidence="1" key="1">
    <citation type="submission" date="2021-06" db="EMBL/GenBank/DDBJ databases">
        <authorList>
            <person name="Kallberg Y."/>
            <person name="Tangrot J."/>
            <person name="Rosling A."/>
        </authorList>
    </citation>
    <scope>NUCLEOTIDE SEQUENCE</scope>
    <source>
        <strain evidence="1">MA461A</strain>
    </source>
</reference>
<gene>
    <name evidence="1" type="ORF">RPERSI_LOCUS36988</name>
</gene>
<proteinExistence type="predicted"/>
<dbReference type="EMBL" id="CAJVQC010180982">
    <property type="protein sequence ID" value="CAG8852266.1"/>
    <property type="molecule type" value="Genomic_DNA"/>
</dbReference>